<name>A0ABR1BJJ6_NECAM</name>
<evidence type="ECO:0000313" key="2">
    <source>
        <dbReference type="Proteomes" id="UP001303046"/>
    </source>
</evidence>
<evidence type="ECO:0000313" key="1">
    <source>
        <dbReference type="EMBL" id="KAK6725442.1"/>
    </source>
</evidence>
<proteinExistence type="predicted"/>
<reference evidence="1 2" key="1">
    <citation type="submission" date="2023-08" db="EMBL/GenBank/DDBJ databases">
        <title>A Necator americanus chromosomal reference genome.</title>
        <authorList>
            <person name="Ilik V."/>
            <person name="Petrzelkova K.J."/>
            <person name="Pardy F."/>
            <person name="Fuh T."/>
            <person name="Niatou-Singa F.S."/>
            <person name="Gouil Q."/>
            <person name="Baker L."/>
            <person name="Ritchie M.E."/>
            <person name="Jex A.R."/>
            <person name="Gazzola D."/>
            <person name="Li H."/>
            <person name="Toshio Fujiwara R."/>
            <person name="Zhan B."/>
            <person name="Aroian R.V."/>
            <person name="Pafco B."/>
            <person name="Schwarz E.M."/>
        </authorList>
    </citation>
    <scope>NUCLEOTIDE SEQUENCE [LARGE SCALE GENOMIC DNA]</scope>
    <source>
        <strain evidence="1 2">Aroian</strain>
        <tissue evidence="1">Whole animal</tissue>
    </source>
</reference>
<sequence length="126" mass="14161">MVNSLNGTGLWTTSFPLTAERVVNSNRCPALVLCVPFAASKHADRFVISIENYNIYCDDADEKKVGGCVIAVKNKYNNPEEFDSSSPRCTFVGMWDPRERKLWIVSDNAPTETAENNSKDPFFMMN</sequence>
<accession>A0ABR1BJJ6</accession>
<organism evidence="1 2">
    <name type="scientific">Necator americanus</name>
    <name type="common">Human hookworm</name>
    <dbReference type="NCBI Taxonomy" id="51031"/>
    <lineage>
        <taxon>Eukaryota</taxon>
        <taxon>Metazoa</taxon>
        <taxon>Ecdysozoa</taxon>
        <taxon>Nematoda</taxon>
        <taxon>Chromadorea</taxon>
        <taxon>Rhabditida</taxon>
        <taxon>Rhabditina</taxon>
        <taxon>Rhabditomorpha</taxon>
        <taxon>Strongyloidea</taxon>
        <taxon>Ancylostomatidae</taxon>
        <taxon>Bunostominae</taxon>
        <taxon>Necator</taxon>
    </lineage>
</organism>
<keyword evidence="2" id="KW-1185">Reference proteome</keyword>
<protein>
    <submittedName>
        <fullName evidence="1">Uncharacterized protein</fullName>
    </submittedName>
</protein>
<dbReference type="Proteomes" id="UP001303046">
    <property type="component" value="Unassembled WGS sequence"/>
</dbReference>
<comment type="caution">
    <text evidence="1">The sequence shown here is derived from an EMBL/GenBank/DDBJ whole genome shotgun (WGS) entry which is preliminary data.</text>
</comment>
<dbReference type="EMBL" id="JAVFWL010000001">
    <property type="protein sequence ID" value="KAK6725442.1"/>
    <property type="molecule type" value="Genomic_DNA"/>
</dbReference>
<gene>
    <name evidence="1" type="primary">Necator_chrI.g144</name>
    <name evidence="1" type="ORF">RB195_004023</name>
</gene>